<dbReference type="InterPro" id="IPR043128">
    <property type="entry name" value="Rev_trsase/Diguanyl_cyclase"/>
</dbReference>
<dbReference type="PANTHER" id="PTHR45138">
    <property type="entry name" value="REGULATORY COMPONENTS OF SENSORY TRANSDUCTION SYSTEM"/>
    <property type="match status" value="1"/>
</dbReference>
<name>A0ABR8SDH6_9BURK</name>
<dbReference type="PROSITE" id="PS50887">
    <property type="entry name" value="GGDEF"/>
    <property type="match status" value="1"/>
</dbReference>
<feature type="transmembrane region" description="Helical" evidence="3">
    <location>
        <begin position="63"/>
        <end position="84"/>
    </location>
</feature>
<dbReference type="SUPFAM" id="SSF55073">
    <property type="entry name" value="Nucleotide cyclase"/>
    <property type="match status" value="1"/>
</dbReference>
<sequence>MAVNNVQTYLLVAPAVIVMLSAALFIVWRLKRDQRYLLWMGCALACMGSALIFQTTLDQIQVATWSVLTGLGYLCGAWFGALAMGSIYSVSSHPRLGAAIGLTALVMLGYFSLIKDDIVASVHVLSMALGLIQVLPAPAILRQLRKHEHLEIALYSAYLLFCFYTLSRPAIVHAIGYAELNNYVYSQYWIVTTMSSMAFSLFFTFLLLGCAVKGAVNKLSDERDHDPLTGLLNRRSFNEAAESLIRDRRLQPISLLVGDIDHFKSINDSWGHECGDMVLQNVSLAMMNNVRNKDLVARFGGEEFVLLLVNSDIERAKQVAARIREQVSANAAGLPAGKPLTISFGVTVLKFEGNLQESLGQGDKLLYKAKDSGRNCVCVDPDVGFLAIA</sequence>
<dbReference type="Proteomes" id="UP000634919">
    <property type="component" value="Unassembled WGS sequence"/>
</dbReference>
<keyword evidence="6" id="KW-1185">Reference proteome</keyword>
<dbReference type="CDD" id="cd01949">
    <property type="entry name" value="GGDEF"/>
    <property type="match status" value="1"/>
</dbReference>
<evidence type="ECO:0000313" key="6">
    <source>
        <dbReference type="Proteomes" id="UP000634919"/>
    </source>
</evidence>
<feature type="transmembrane region" description="Helical" evidence="3">
    <location>
        <begin position="96"/>
        <end position="114"/>
    </location>
</feature>
<reference evidence="5 6" key="1">
    <citation type="submission" date="2020-08" db="EMBL/GenBank/DDBJ databases">
        <title>A Genomic Blueprint of the Chicken Gut Microbiome.</title>
        <authorList>
            <person name="Gilroy R."/>
            <person name="Ravi A."/>
            <person name="Getino M."/>
            <person name="Pursley I."/>
            <person name="Horton D.L."/>
            <person name="Alikhan N.-F."/>
            <person name="Baker D."/>
            <person name="Gharbi K."/>
            <person name="Hall N."/>
            <person name="Watson M."/>
            <person name="Adriaenssens E.M."/>
            <person name="Foster-Nyarko E."/>
            <person name="Jarju S."/>
            <person name="Secka A."/>
            <person name="Antonio M."/>
            <person name="Oren A."/>
            <person name="Chaudhuri R."/>
            <person name="La Ragione R.M."/>
            <person name="Hildebrand F."/>
            <person name="Pallen M.J."/>
        </authorList>
    </citation>
    <scope>NUCLEOTIDE SEQUENCE [LARGE SCALE GENOMIC DNA]</scope>
    <source>
        <strain evidence="5 6">Sa2CVA6</strain>
    </source>
</reference>
<accession>A0ABR8SDH6</accession>
<dbReference type="Pfam" id="PF00990">
    <property type="entry name" value="GGDEF"/>
    <property type="match status" value="1"/>
</dbReference>
<dbReference type="InterPro" id="IPR029787">
    <property type="entry name" value="Nucleotide_cyclase"/>
</dbReference>
<evidence type="ECO:0000259" key="4">
    <source>
        <dbReference type="PROSITE" id="PS50887"/>
    </source>
</evidence>
<proteinExistence type="predicted"/>
<feature type="domain" description="GGDEF" evidence="4">
    <location>
        <begin position="251"/>
        <end position="382"/>
    </location>
</feature>
<keyword evidence="3" id="KW-1133">Transmembrane helix</keyword>
<dbReference type="RefSeq" id="WP_191723931.1">
    <property type="nucleotide sequence ID" value="NZ_JACSQK010000006.1"/>
</dbReference>
<feature type="transmembrane region" description="Helical" evidence="3">
    <location>
        <begin position="120"/>
        <end position="141"/>
    </location>
</feature>
<evidence type="ECO:0000256" key="1">
    <source>
        <dbReference type="ARBA" id="ARBA00012528"/>
    </source>
</evidence>
<keyword evidence="3" id="KW-0812">Transmembrane</keyword>
<feature type="transmembrane region" description="Helical" evidence="3">
    <location>
        <begin position="6"/>
        <end position="30"/>
    </location>
</feature>
<dbReference type="InterPro" id="IPR050469">
    <property type="entry name" value="Diguanylate_Cyclase"/>
</dbReference>
<feature type="transmembrane region" description="Helical" evidence="3">
    <location>
        <begin position="153"/>
        <end position="176"/>
    </location>
</feature>
<keyword evidence="3" id="KW-0472">Membrane</keyword>
<evidence type="ECO:0000256" key="3">
    <source>
        <dbReference type="SAM" id="Phobius"/>
    </source>
</evidence>
<feature type="transmembrane region" description="Helical" evidence="3">
    <location>
        <begin position="188"/>
        <end position="212"/>
    </location>
</feature>
<evidence type="ECO:0000313" key="5">
    <source>
        <dbReference type="EMBL" id="MBD7961536.1"/>
    </source>
</evidence>
<gene>
    <name evidence="5" type="ORF">H9646_13745</name>
</gene>
<feature type="transmembrane region" description="Helical" evidence="3">
    <location>
        <begin position="37"/>
        <end position="57"/>
    </location>
</feature>
<dbReference type="InterPro" id="IPR000160">
    <property type="entry name" value="GGDEF_dom"/>
</dbReference>
<dbReference type="SMART" id="SM00267">
    <property type="entry name" value="GGDEF"/>
    <property type="match status" value="1"/>
</dbReference>
<dbReference type="NCBIfam" id="TIGR00254">
    <property type="entry name" value="GGDEF"/>
    <property type="match status" value="1"/>
</dbReference>
<evidence type="ECO:0000256" key="2">
    <source>
        <dbReference type="ARBA" id="ARBA00034247"/>
    </source>
</evidence>
<protein>
    <recommendedName>
        <fullName evidence="1">diguanylate cyclase</fullName>
        <ecNumber evidence="1">2.7.7.65</ecNumber>
    </recommendedName>
</protein>
<dbReference type="PANTHER" id="PTHR45138:SF9">
    <property type="entry name" value="DIGUANYLATE CYCLASE DGCM-RELATED"/>
    <property type="match status" value="1"/>
</dbReference>
<comment type="caution">
    <text evidence="5">The sequence shown here is derived from an EMBL/GenBank/DDBJ whole genome shotgun (WGS) entry which is preliminary data.</text>
</comment>
<organism evidence="5 6">
    <name type="scientific">Comamonas avium</name>
    <dbReference type="NCBI Taxonomy" id="2762231"/>
    <lineage>
        <taxon>Bacteria</taxon>
        <taxon>Pseudomonadati</taxon>
        <taxon>Pseudomonadota</taxon>
        <taxon>Betaproteobacteria</taxon>
        <taxon>Burkholderiales</taxon>
        <taxon>Comamonadaceae</taxon>
        <taxon>Comamonas</taxon>
    </lineage>
</organism>
<dbReference type="EC" id="2.7.7.65" evidence="1"/>
<dbReference type="EMBL" id="JACSQK010000006">
    <property type="protein sequence ID" value="MBD7961536.1"/>
    <property type="molecule type" value="Genomic_DNA"/>
</dbReference>
<dbReference type="Gene3D" id="3.30.70.270">
    <property type="match status" value="1"/>
</dbReference>
<comment type="catalytic activity">
    <reaction evidence="2">
        <text>2 GTP = 3',3'-c-di-GMP + 2 diphosphate</text>
        <dbReference type="Rhea" id="RHEA:24898"/>
        <dbReference type="ChEBI" id="CHEBI:33019"/>
        <dbReference type="ChEBI" id="CHEBI:37565"/>
        <dbReference type="ChEBI" id="CHEBI:58805"/>
        <dbReference type="EC" id="2.7.7.65"/>
    </reaction>
</comment>